<evidence type="ECO:0000313" key="1">
    <source>
        <dbReference type="EMBL" id="OQO12094.1"/>
    </source>
</evidence>
<dbReference type="EMBL" id="NAJO01000005">
    <property type="protein sequence ID" value="OQO12094.1"/>
    <property type="molecule type" value="Genomic_DNA"/>
</dbReference>
<protein>
    <submittedName>
        <fullName evidence="1">Uncharacterized protein</fullName>
    </submittedName>
</protein>
<dbReference type="AlphaFoldDB" id="A0A1V8TLA1"/>
<dbReference type="Proteomes" id="UP000192596">
    <property type="component" value="Unassembled WGS sequence"/>
</dbReference>
<keyword evidence="2" id="KW-1185">Reference proteome</keyword>
<proteinExistence type="predicted"/>
<accession>A0A1V8TLA1</accession>
<sequence length="378" mass="41375">MGLDKWTDGAVVDVSKMASEQGGKGANFLAKRISRAPRGYGDVDTHEDFSLADGHGGYRLRDYMASIGNAAYSHDDYLEFTALTASNSRYAFNANIDMTGVTDEPWRNRIRTANAAYRRTAIGQIVTSRTTCRDTVACMLRKLPEELIIAVMQQSVDAFCPRIASSDTKPLPLTVMLQEAVSSLFAITKPPPASLTLHGIDSILASSTFCLRMITMKEHYPTPPLMPDSAYTNVRHLHLAVHLPDTAYIHNRECYPTELYQSTRAMACLATWTPKLQSCCLEIRGLDPHNSDTGWMNLLGRTCRKGVGGRSTYAVEVATLITAFSREAPGLVKKVKMVLGNSDNGAVVDVSRVVSRDSTETMVDVAQKLVRAASGVDD</sequence>
<comment type="caution">
    <text evidence="1">The sequence shown here is derived from an EMBL/GenBank/DDBJ whole genome shotgun (WGS) entry which is preliminary data.</text>
</comment>
<evidence type="ECO:0000313" key="2">
    <source>
        <dbReference type="Proteomes" id="UP000192596"/>
    </source>
</evidence>
<gene>
    <name evidence="1" type="ORF">B0A48_02733</name>
</gene>
<dbReference type="InParanoid" id="A0A1V8TLA1"/>
<reference evidence="2" key="1">
    <citation type="submission" date="2017-03" db="EMBL/GenBank/DDBJ databases">
        <title>Genomes of endolithic fungi from Antarctica.</title>
        <authorList>
            <person name="Coleine C."/>
            <person name="Masonjones S."/>
            <person name="Stajich J.E."/>
        </authorList>
    </citation>
    <scope>NUCLEOTIDE SEQUENCE [LARGE SCALE GENOMIC DNA]</scope>
    <source>
        <strain evidence="2">CCFEE 5527</strain>
    </source>
</reference>
<organism evidence="1 2">
    <name type="scientific">Cryoendolithus antarcticus</name>
    <dbReference type="NCBI Taxonomy" id="1507870"/>
    <lineage>
        <taxon>Eukaryota</taxon>
        <taxon>Fungi</taxon>
        <taxon>Dikarya</taxon>
        <taxon>Ascomycota</taxon>
        <taxon>Pezizomycotina</taxon>
        <taxon>Dothideomycetes</taxon>
        <taxon>Dothideomycetidae</taxon>
        <taxon>Cladosporiales</taxon>
        <taxon>Cladosporiaceae</taxon>
        <taxon>Cryoendolithus</taxon>
    </lineage>
</organism>
<name>A0A1V8TLA1_9PEZI</name>